<dbReference type="SFLD" id="SFLDG01123">
    <property type="entry name" value="methyltransferase_(Class_B)"/>
    <property type="match status" value="1"/>
</dbReference>
<evidence type="ECO:0000256" key="4">
    <source>
        <dbReference type="ARBA" id="ARBA00022691"/>
    </source>
</evidence>
<evidence type="ECO:0000256" key="6">
    <source>
        <dbReference type="ARBA" id="ARBA00023004"/>
    </source>
</evidence>
<sequence length="427" mass="48897">MKLLLVAPKWPESSLWGQIYFRFPYLALTSLAALAGDDWEISILDENIEAIDFSLSPDLAAISIMTPLAKRGYEIADTFREKGIPVVLGGIHPTFMSAEAKTHADAVVLGEAEEIWPQVLDDFKRSVLKPFYRAAKLCRLDHLRIPRRDFLNRKAYFFVNTIQTTRGCPFDCEFCSVTSFYGRSHRIRPVQEVISEIVRMEPGFLFFIDDNIVGAPGYAKALFKALVPLNIKWFSQASLGIVKDRELLDLAQQSGCKGLFIGFESLSQDALKAMGKSMNRVNEYQDAIKAIHDHGIGIQGSFIFGTDQDDTSVFSDVLRFIERTRLEAVIFSILTPFPGTRIYQTMLQEKRILNNDWEKYDMNHVVFKPQKMTARQLQEGFNSAYKKLYGYRSIFKRLFPFKRSGLFFGIQNYGFRQAWNKTFKALQ</sequence>
<dbReference type="Proteomes" id="UP000603434">
    <property type="component" value="Unassembled WGS sequence"/>
</dbReference>
<evidence type="ECO:0000256" key="1">
    <source>
        <dbReference type="ARBA" id="ARBA00001966"/>
    </source>
</evidence>
<evidence type="ECO:0000313" key="10">
    <source>
        <dbReference type="EMBL" id="MBC8360047.1"/>
    </source>
</evidence>
<dbReference type="Pfam" id="PF02310">
    <property type="entry name" value="B12-binding"/>
    <property type="match status" value="1"/>
</dbReference>
<proteinExistence type="predicted"/>
<dbReference type="SMART" id="SM00729">
    <property type="entry name" value="Elp3"/>
    <property type="match status" value="1"/>
</dbReference>
<dbReference type="GO" id="GO:0005829">
    <property type="term" value="C:cytosol"/>
    <property type="evidence" value="ECO:0007669"/>
    <property type="project" value="TreeGrafter"/>
</dbReference>
<keyword evidence="7" id="KW-0411">Iron-sulfur</keyword>
<dbReference type="InterPro" id="IPR006638">
    <property type="entry name" value="Elp3/MiaA/NifB-like_rSAM"/>
</dbReference>
<dbReference type="CDD" id="cd02068">
    <property type="entry name" value="radical_SAM_B12_BD"/>
    <property type="match status" value="1"/>
</dbReference>
<dbReference type="InterPro" id="IPR051198">
    <property type="entry name" value="BchE-like"/>
</dbReference>
<accession>A0A8J6NIY8</accession>
<dbReference type="Pfam" id="PF04055">
    <property type="entry name" value="Radical_SAM"/>
    <property type="match status" value="1"/>
</dbReference>
<reference evidence="10 11" key="1">
    <citation type="submission" date="2020-08" db="EMBL/GenBank/DDBJ databases">
        <title>Bridging the membrane lipid divide: bacteria of the FCB group superphylum have the potential to synthesize archaeal ether lipids.</title>
        <authorList>
            <person name="Villanueva L."/>
            <person name="Von Meijenfeldt F.A.B."/>
            <person name="Westbye A.B."/>
            <person name="Yadav S."/>
            <person name="Hopmans E.C."/>
            <person name="Dutilh B.E."/>
            <person name="Sinninghe Damste J.S."/>
        </authorList>
    </citation>
    <scope>NUCLEOTIDE SEQUENCE [LARGE SCALE GENOMIC DNA]</scope>
    <source>
        <strain evidence="10">NIOZ-UU30</strain>
    </source>
</reference>
<keyword evidence="3" id="KW-0808">Transferase</keyword>
<dbReference type="InterPro" id="IPR034466">
    <property type="entry name" value="Methyltransferase_Class_B"/>
</dbReference>
<evidence type="ECO:0000256" key="3">
    <source>
        <dbReference type="ARBA" id="ARBA00022679"/>
    </source>
</evidence>
<dbReference type="PANTHER" id="PTHR43409:SF7">
    <property type="entry name" value="BLL1977 PROTEIN"/>
    <property type="match status" value="1"/>
</dbReference>
<organism evidence="10 11">
    <name type="scientific">Candidatus Desulfatibia profunda</name>
    <dbReference type="NCBI Taxonomy" id="2841695"/>
    <lineage>
        <taxon>Bacteria</taxon>
        <taxon>Pseudomonadati</taxon>
        <taxon>Thermodesulfobacteriota</taxon>
        <taxon>Desulfobacteria</taxon>
        <taxon>Desulfobacterales</taxon>
        <taxon>Desulfobacterales incertae sedis</taxon>
        <taxon>Candidatus Desulfatibia</taxon>
    </lineage>
</organism>
<dbReference type="InterPro" id="IPR006158">
    <property type="entry name" value="Cobalamin-bd"/>
</dbReference>
<dbReference type="GO" id="GO:0046872">
    <property type="term" value="F:metal ion binding"/>
    <property type="evidence" value="ECO:0007669"/>
    <property type="project" value="UniProtKB-KW"/>
</dbReference>
<dbReference type="SUPFAM" id="SSF102114">
    <property type="entry name" value="Radical SAM enzymes"/>
    <property type="match status" value="1"/>
</dbReference>
<feature type="domain" description="Radical SAM core" evidence="9">
    <location>
        <begin position="154"/>
        <end position="370"/>
    </location>
</feature>
<dbReference type="GO" id="GO:0031419">
    <property type="term" value="F:cobalamin binding"/>
    <property type="evidence" value="ECO:0007669"/>
    <property type="project" value="InterPro"/>
</dbReference>
<keyword evidence="6" id="KW-0408">Iron</keyword>
<evidence type="ECO:0000256" key="5">
    <source>
        <dbReference type="ARBA" id="ARBA00022723"/>
    </source>
</evidence>
<keyword evidence="2" id="KW-0489">Methyltransferase</keyword>
<evidence type="ECO:0000259" key="8">
    <source>
        <dbReference type="PROSITE" id="PS51332"/>
    </source>
</evidence>
<dbReference type="PANTHER" id="PTHR43409">
    <property type="entry name" value="ANAEROBIC MAGNESIUM-PROTOPORPHYRIN IX MONOMETHYL ESTER CYCLASE-RELATED"/>
    <property type="match status" value="1"/>
</dbReference>
<keyword evidence="5" id="KW-0479">Metal-binding</keyword>
<comment type="caution">
    <text evidence="10">The sequence shown here is derived from an EMBL/GenBank/DDBJ whole genome shotgun (WGS) entry which is preliminary data.</text>
</comment>
<evidence type="ECO:0000313" key="11">
    <source>
        <dbReference type="Proteomes" id="UP000603434"/>
    </source>
</evidence>
<evidence type="ECO:0000256" key="7">
    <source>
        <dbReference type="ARBA" id="ARBA00023014"/>
    </source>
</evidence>
<dbReference type="GO" id="GO:0051539">
    <property type="term" value="F:4 iron, 4 sulfur cluster binding"/>
    <property type="evidence" value="ECO:0007669"/>
    <property type="project" value="UniProtKB-KW"/>
</dbReference>
<dbReference type="SFLD" id="SFLDS00029">
    <property type="entry name" value="Radical_SAM"/>
    <property type="match status" value="1"/>
</dbReference>
<dbReference type="PROSITE" id="PS51918">
    <property type="entry name" value="RADICAL_SAM"/>
    <property type="match status" value="1"/>
</dbReference>
<comment type="cofactor">
    <cofactor evidence="1">
        <name>[4Fe-4S] cluster</name>
        <dbReference type="ChEBI" id="CHEBI:49883"/>
    </cofactor>
</comment>
<dbReference type="InterPro" id="IPR058240">
    <property type="entry name" value="rSAM_sf"/>
</dbReference>
<dbReference type="InterPro" id="IPR007197">
    <property type="entry name" value="rSAM"/>
</dbReference>
<protein>
    <submittedName>
        <fullName evidence="10">B12-binding domain-containing radical SAM protein</fullName>
    </submittedName>
</protein>
<feature type="domain" description="B12-binding" evidence="8">
    <location>
        <begin position="45"/>
        <end position="130"/>
    </location>
</feature>
<dbReference type="AlphaFoldDB" id="A0A8J6NIY8"/>
<name>A0A8J6NIY8_9BACT</name>
<keyword evidence="4" id="KW-0949">S-adenosyl-L-methionine</keyword>
<evidence type="ECO:0000259" key="9">
    <source>
        <dbReference type="PROSITE" id="PS51918"/>
    </source>
</evidence>
<dbReference type="SFLD" id="SFLDG01082">
    <property type="entry name" value="B12-binding_domain_containing"/>
    <property type="match status" value="1"/>
</dbReference>
<dbReference type="Gene3D" id="3.40.50.280">
    <property type="entry name" value="Cobalamin-binding domain"/>
    <property type="match status" value="1"/>
</dbReference>
<gene>
    <name evidence="10" type="ORF">H8E23_01445</name>
</gene>
<dbReference type="InterPro" id="IPR023404">
    <property type="entry name" value="rSAM_horseshoe"/>
</dbReference>
<dbReference type="CDD" id="cd01335">
    <property type="entry name" value="Radical_SAM"/>
    <property type="match status" value="1"/>
</dbReference>
<dbReference type="GO" id="GO:0003824">
    <property type="term" value="F:catalytic activity"/>
    <property type="evidence" value="ECO:0007669"/>
    <property type="project" value="InterPro"/>
</dbReference>
<evidence type="ECO:0000256" key="2">
    <source>
        <dbReference type="ARBA" id="ARBA00022603"/>
    </source>
</evidence>
<dbReference type="PROSITE" id="PS51332">
    <property type="entry name" value="B12_BINDING"/>
    <property type="match status" value="1"/>
</dbReference>
<dbReference type="Gene3D" id="3.80.30.20">
    <property type="entry name" value="tm_1862 like domain"/>
    <property type="match status" value="1"/>
</dbReference>
<dbReference type="EMBL" id="JACNJH010000059">
    <property type="protein sequence ID" value="MBC8360047.1"/>
    <property type="molecule type" value="Genomic_DNA"/>
</dbReference>